<dbReference type="PANTHER" id="PTHR14110:SF0">
    <property type="entry name" value="MITOCHONDRIAL IMPORT INNER MEMBRANE TRANSLOCASE SUBUNIT TIM22"/>
    <property type="match status" value="1"/>
</dbReference>
<evidence type="ECO:0000256" key="2">
    <source>
        <dbReference type="ARBA" id="ARBA00008444"/>
    </source>
</evidence>
<accession>A0A835SJ02</accession>
<dbReference type="EMBL" id="JAEHOC010000052">
    <property type="protein sequence ID" value="KAG2425822.1"/>
    <property type="molecule type" value="Genomic_DNA"/>
</dbReference>
<evidence type="ECO:0000256" key="3">
    <source>
        <dbReference type="ARBA" id="ARBA00022692"/>
    </source>
</evidence>
<keyword evidence="11" id="KW-1185">Reference proteome</keyword>
<feature type="region of interest" description="Disordered" evidence="8">
    <location>
        <begin position="1"/>
        <end position="27"/>
    </location>
</feature>
<dbReference type="OrthoDB" id="75343at2759"/>
<evidence type="ECO:0000256" key="5">
    <source>
        <dbReference type="ARBA" id="ARBA00022989"/>
    </source>
</evidence>
<dbReference type="GO" id="GO:0008320">
    <property type="term" value="F:protein transmembrane transporter activity"/>
    <property type="evidence" value="ECO:0007669"/>
    <property type="project" value="TreeGrafter"/>
</dbReference>
<keyword evidence="4" id="KW-0999">Mitochondrion inner membrane</keyword>
<evidence type="ECO:0000256" key="8">
    <source>
        <dbReference type="SAM" id="MobiDB-lite"/>
    </source>
</evidence>
<dbReference type="Pfam" id="PF02466">
    <property type="entry name" value="Tim17"/>
    <property type="match status" value="1"/>
</dbReference>
<keyword evidence="7 9" id="KW-0472">Membrane</keyword>
<keyword evidence="5 9" id="KW-1133">Transmembrane helix</keyword>
<evidence type="ECO:0000313" key="10">
    <source>
        <dbReference type="EMBL" id="KAG2425822.1"/>
    </source>
</evidence>
<comment type="similarity">
    <text evidence="2">Belongs to the Tim17/Tim22/Tim23 family.</text>
</comment>
<evidence type="ECO:0000256" key="7">
    <source>
        <dbReference type="ARBA" id="ARBA00023136"/>
    </source>
</evidence>
<protein>
    <submittedName>
        <fullName evidence="10">Uncharacterized protein</fullName>
    </submittedName>
</protein>
<evidence type="ECO:0000313" key="11">
    <source>
        <dbReference type="Proteomes" id="UP000650467"/>
    </source>
</evidence>
<feature type="compositionally biased region" description="Polar residues" evidence="8">
    <location>
        <begin position="1"/>
        <end position="15"/>
    </location>
</feature>
<organism evidence="10 11">
    <name type="scientific">Chlamydomonas incerta</name>
    <dbReference type="NCBI Taxonomy" id="51695"/>
    <lineage>
        <taxon>Eukaryota</taxon>
        <taxon>Viridiplantae</taxon>
        <taxon>Chlorophyta</taxon>
        <taxon>core chlorophytes</taxon>
        <taxon>Chlorophyceae</taxon>
        <taxon>CS clade</taxon>
        <taxon>Chlamydomonadales</taxon>
        <taxon>Chlamydomonadaceae</taxon>
        <taxon>Chlamydomonas</taxon>
    </lineage>
</organism>
<dbReference type="GO" id="GO:0030943">
    <property type="term" value="F:mitochondrion targeting sequence binding"/>
    <property type="evidence" value="ECO:0007669"/>
    <property type="project" value="TreeGrafter"/>
</dbReference>
<evidence type="ECO:0000256" key="4">
    <source>
        <dbReference type="ARBA" id="ARBA00022792"/>
    </source>
</evidence>
<comment type="caution">
    <text evidence="10">The sequence shown here is derived from an EMBL/GenBank/DDBJ whole genome shotgun (WGS) entry which is preliminary data.</text>
</comment>
<gene>
    <name evidence="10" type="ORF">HXX76_013447</name>
</gene>
<dbReference type="AlphaFoldDB" id="A0A835SJ02"/>
<name>A0A835SJ02_CHLIN</name>
<dbReference type="Proteomes" id="UP000650467">
    <property type="component" value="Unassembled WGS sequence"/>
</dbReference>
<evidence type="ECO:0000256" key="9">
    <source>
        <dbReference type="SAM" id="Phobius"/>
    </source>
</evidence>
<dbReference type="PANTHER" id="PTHR14110">
    <property type="entry name" value="MITOCHONDRIAL IMPORT INNER MEMBRANE TRANSLOCASE SUBUNIT TIM22"/>
    <property type="match status" value="1"/>
</dbReference>
<proteinExistence type="inferred from homology"/>
<evidence type="ECO:0000256" key="1">
    <source>
        <dbReference type="ARBA" id="ARBA00004448"/>
    </source>
</evidence>
<comment type="subcellular location">
    <subcellularLocation>
        <location evidence="1">Mitochondrion inner membrane</location>
        <topology evidence="1">Multi-pass membrane protein</topology>
    </subcellularLocation>
</comment>
<sequence>MVFSGAFNSSSSTTAKEPYAKTKSSEAEYGVDTPVPASALKAADKHDALAYAVANAPLIGLAGLAAGAQEAYLVFERLPPTLSRQHFKQAQLLLGIIGKKTAYATLLGAVFSFTDATVENMRGKHDMTSGMVAGAVTGFLFGMGRPMPQPFAWPLAFAGAAVVADFIGELMPKYMKDYRMYGPVVNRENWGDPVPPRPPILDTGAAVRPSDPGQFWRGY</sequence>
<keyword evidence="3 9" id="KW-0812">Transmembrane</keyword>
<keyword evidence="6" id="KW-0496">Mitochondrion</keyword>
<evidence type="ECO:0000256" key="6">
    <source>
        <dbReference type="ARBA" id="ARBA00023128"/>
    </source>
</evidence>
<dbReference type="GO" id="GO:0042721">
    <property type="term" value="C:TIM22 mitochondrial import inner membrane insertion complex"/>
    <property type="evidence" value="ECO:0007669"/>
    <property type="project" value="InterPro"/>
</dbReference>
<dbReference type="GO" id="GO:0045039">
    <property type="term" value="P:protein insertion into mitochondrial inner membrane"/>
    <property type="evidence" value="ECO:0007669"/>
    <property type="project" value="InterPro"/>
</dbReference>
<dbReference type="InterPro" id="IPR039175">
    <property type="entry name" value="TIM22"/>
</dbReference>
<reference evidence="10" key="1">
    <citation type="journal article" date="2020" name="bioRxiv">
        <title>Comparative genomics of Chlamydomonas.</title>
        <authorList>
            <person name="Craig R.J."/>
            <person name="Hasan A.R."/>
            <person name="Ness R.W."/>
            <person name="Keightley P.D."/>
        </authorList>
    </citation>
    <scope>NUCLEOTIDE SEQUENCE</scope>
    <source>
        <strain evidence="10">SAG 7.73</strain>
    </source>
</reference>
<feature type="transmembrane region" description="Helical" evidence="9">
    <location>
        <begin position="151"/>
        <end position="171"/>
    </location>
</feature>